<dbReference type="Proteomes" id="UP000195570">
    <property type="component" value="Unassembled WGS sequence"/>
</dbReference>
<dbReference type="AlphaFoldDB" id="A0A1G4IGU3"/>
<dbReference type="Pfam" id="PF13424">
    <property type="entry name" value="TPR_12"/>
    <property type="match status" value="1"/>
</dbReference>
<reference evidence="1" key="1">
    <citation type="submission" date="2016-09" db="EMBL/GenBank/DDBJ databases">
        <authorList>
            <person name="Hebert L."/>
            <person name="Moumen B."/>
        </authorList>
    </citation>
    <scope>NUCLEOTIDE SEQUENCE [LARGE SCALE GENOMIC DNA]</scope>
    <source>
        <strain evidence="1">OVI</strain>
    </source>
</reference>
<dbReference type="GeneID" id="92376939"/>
<dbReference type="PANTHER" id="PTHR10098">
    <property type="entry name" value="RAPSYN-RELATED"/>
    <property type="match status" value="1"/>
</dbReference>
<dbReference type="RefSeq" id="XP_067082089.1">
    <property type="nucleotide sequence ID" value="XM_067225988.1"/>
</dbReference>
<organism evidence="1 2">
    <name type="scientific">Trypanosoma equiperdum</name>
    <dbReference type="NCBI Taxonomy" id="5694"/>
    <lineage>
        <taxon>Eukaryota</taxon>
        <taxon>Discoba</taxon>
        <taxon>Euglenozoa</taxon>
        <taxon>Kinetoplastea</taxon>
        <taxon>Metakinetoplastina</taxon>
        <taxon>Trypanosomatida</taxon>
        <taxon>Trypanosomatidae</taxon>
        <taxon>Trypanosoma</taxon>
    </lineage>
</organism>
<dbReference type="Gene3D" id="1.25.40.10">
    <property type="entry name" value="Tetratricopeptide repeat domain"/>
    <property type="match status" value="2"/>
</dbReference>
<comment type="caution">
    <text evidence="1">The sequence shown here is derived from an EMBL/GenBank/DDBJ whole genome shotgun (WGS) entry which is preliminary data.</text>
</comment>
<gene>
    <name evidence="1" type="ORF">TEOVI_000299900</name>
</gene>
<protein>
    <submittedName>
        <fullName evidence="1">Tetratricopeptide repeat, putative</fullName>
    </submittedName>
</protein>
<sequence length="470" mass="51220">MAEGGFNMPSEQRQLACARVRMVDGIVNNNSNLNIESHSAYSGTYTNGSIPVENNSRPLCDAEGGKTIVSNTRRRYTVLPSASQNLLKITDLRSIERYIELNKNHRFMDRDPPPAEVIPDVPFVRVCGGDEVLQMAVKPIHRRESALDVPLRFVAPECFHIPPLEDAPSYFPLARRIAALLKGAESVQPRWLERRPDLAASEATRGVVEVRVLKEAEVRRRAAVRAGNVLAAGIQFCTTASLHYNSGNMELARASFTKALVAFEAAGDVRGVALCHNLLGICHYRLQEYKVSLLHHKQQESVGGCYARAVAQINMGVCYAALGELDFAEAALEDALANARACENSMLETVALGNQGLTYLRMGNMRAAQASLEQCLERCSLAGDKSGASICLLLLGELYSLIQDHSHALFYFEHAYRVGGEAGCADVVDLARVNIGISRGTGALRDAMILQAKRMGVKVGVKDVVSLLPS</sequence>
<evidence type="ECO:0000313" key="2">
    <source>
        <dbReference type="Proteomes" id="UP000195570"/>
    </source>
</evidence>
<dbReference type="SUPFAM" id="SSF48452">
    <property type="entry name" value="TPR-like"/>
    <property type="match status" value="2"/>
</dbReference>
<keyword evidence="2" id="KW-1185">Reference proteome</keyword>
<dbReference type="SMART" id="SM00028">
    <property type="entry name" value="TPR"/>
    <property type="match status" value="4"/>
</dbReference>
<dbReference type="InterPro" id="IPR011990">
    <property type="entry name" value="TPR-like_helical_dom_sf"/>
</dbReference>
<name>A0A1G4IGU3_TRYEQ</name>
<dbReference type="EMBL" id="CZPT02001626">
    <property type="protein sequence ID" value="SCU71418.1"/>
    <property type="molecule type" value="Genomic_DNA"/>
</dbReference>
<dbReference type="InterPro" id="IPR019734">
    <property type="entry name" value="TPR_rpt"/>
</dbReference>
<evidence type="ECO:0000313" key="1">
    <source>
        <dbReference type="EMBL" id="SCU71418.1"/>
    </source>
</evidence>
<dbReference type="VEuPathDB" id="TriTrypDB:TEOVI_000299900"/>
<accession>A0A1G4IGU3</accession>
<proteinExistence type="predicted"/>
<dbReference type="PANTHER" id="PTHR10098:SF108">
    <property type="entry name" value="TETRATRICOPEPTIDE REPEAT PROTEIN 28"/>
    <property type="match status" value="1"/>
</dbReference>